<evidence type="ECO:0000313" key="2">
    <source>
        <dbReference type="EMBL" id="TDC12676.1"/>
    </source>
</evidence>
<comment type="caution">
    <text evidence="2">The sequence shown here is derived from an EMBL/GenBank/DDBJ whole genome shotgun (WGS) entry which is preliminary data.</text>
</comment>
<dbReference type="Proteomes" id="UP000295431">
    <property type="component" value="Unassembled WGS sequence"/>
</dbReference>
<name>A0A4V2XM25_9ACTN</name>
<evidence type="ECO:0000313" key="3">
    <source>
        <dbReference type="Proteomes" id="UP000295431"/>
    </source>
</evidence>
<dbReference type="RefSeq" id="WP_131942132.1">
    <property type="nucleotide sequence ID" value="NZ_BAAAMX010000004.1"/>
</dbReference>
<gene>
    <name evidence="2" type="ORF">E1284_22645</name>
</gene>
<dbReference type="OrthoDB" id="3480256at2"/>
<proteinExistence type="predicted"/>
<dbReference type="EMBL" id="SMJW01000120">
    <property type="protein sequence ID" value="TDC12676.1"/>
    <property type="molecule type" value="Genomic_DNA"/>
</dbReference>
<evidence type="ECO:0000256" key="1">
    <source>
        <dbReference type="SAM" id="SignalP"/>
    </source>
</evidence>
<keyword evidence="3" id="KW-1185">Reference proteome</keyword>
<accession>A0A4V2XM25</accession>
<reference evidence="2 3" key="1">
    <citation type="submission" date="2019-03" db="EMBL/GenBank/DDBJ databases">
        <title>Draft genome sequences of novel Actinobacteria.</title>
        <authorList>
            <person name="Sahin N."/>
            <person name="Ay H."/>
            <person name="Saygin H."/>
        </authorList>
    </citation>
    <scope>NUCLEOTIDE SEQUENCE [LARGE SCALE GENOMIC DNA]</scope>
    <source>
        <strain evidence="2 3">DSM 45347</strain>
    </source>
</reference>
<dbReference type="AlphaFoldDB" id="A0A4V2XM25"/>
<organism evidence="2 3">
    <name type="scientific">Actinomadura bangladeshensis</name>
    <dbReference type="NCBI Taxonomy" id="453573"/>
    <lineage>
        <taxon>Bacteria</taxon>
        <taxon>Bacillati</taxon>
        <taxon>Actinomycetota</taxon>
        <taxon>Actinomycetes</taxon>
        <taxon>Streptosporangiales</taxon>
        <taxon>Thermomonosporaceae</taxon>
        <taxon>Actinomadura</taxon>
    </lineage>
</organism>
<evidence type="ECO:0008006" key="4">
    <source>
        <dbReference type="Google" id="ProtNLM"/>
    </source>
</evidence>
<keyword evidence="1" id="KW-0732">Signal</keyword>
<sequence>MRKPGRSPLTAISLAATAVIAATAATLTTTWTILPGGSVTAFNSTNVGAIDLTSHAVLSCNEVSAKAQVKSGSGLPPDGLAEITEVAFSNNGGSCPTTGGILAELRAANLPWQIDAESYDNASGKAIGKVVGVAIEMHSSDGCNATFSGPEGQSGWVRLVYDNGAEVGYGAVTVGLTLGTSSGTNLVVTKVDGGCDTNLVGIGDEMQVTGQFFVDPNLSVTSS</sequence>
<protein>
    <recommendedName>
        <fullName evidence="4">Secreted protein</fullName>
    </recommendedName>
</protein>
<feature type="chain" id="PRO_5039037236" description="Secreted protein" evidence="1">
    <location>
        <begin position="22"/>
        <end position="223"/>
    </location>
</feature>
<feature type="signal peptide" evidence="1">
    <location>
        <begin position="1"/>
        <end position="21"/>
    </location>
</feature>